<accession>A0A8T4L2Z1</accession>
<feature type="transmembrane region" description="Helical" evidence="7">
    <location>
        <begin position="264"/>
        <end position="283"/>
    </location>
</feature>
<evidence type="ECO:0000256" key="4">
    <source>
        <dbReference type="ARBA" id="ARBA00022692"/>
    </source>
</evidence>
<feature type="transmembrane region" description="Helical" evidence="7">
    <location>
        <begin position="214"/>
        <end position="230"/>
    </location>
</feature>
<dbReference type="SUPFAM" id="SSF51735">
    <property type="entry name" value="NAD(P)-binding Rossmann-fold domains"/>
    <property type="match status" value="1"/>
</dbReference>
<keyword evidence="3" id="KW-0813">Transport</keyword>
<dbReference type="Proteomes" id="UP000675968">
    <property type="component" value="Unassembled WGS sequence"/>
</dbReference>
<evidence type="ECO:0000313" key="10">
    <source>
        <dbReference type="EMBL" id="MBS3061653.1"/>
    </source>
</evidence>
<organism evidence="10 11">
    <name type="scientific">Candidatus Iainarchaeum sp</name>
    <dbReference type="NCBI Taxonomy" id="3101447"/>
    <lineage>
        <taxon>Archaea</taxon>
        <taxon>Candidatus Iainarchaeota</taxon>
        <taxon>Candidatus Iainarchaeia</taxon>
        <taxon>Candidatus Iainarchaeales</taxon>
        <taxon>Candidatus Iainarchaeaceae</taxon>
        <taxon>Candidatus Iainarchaeum</taxon>
    </lineage>
</organism>
<evidence type="ECO:0000256" key="5">
    <source>
        <dbReference type="ARBA" id="ARBA00022989"/>
    </source>
</evidence>
<proteinExistence type="inferred from homology"/>
<reference evidence="10" key="2">
    <citation type="submission" date="2021-05" db="EMBL/GenBank/DDBJ databases">
        <title>Protein family content uncovers lineage relationships and bacterial pathway maintenance mechanisms in DPANN archaea.</title>
        <authorList>
            <person name="Castelle C.J."/>
            <person name="Meheust R."/>
            <person name="Jaffe A.L."/>
            <person name="Seitz K."/>
            <person name="Gong X."/>
            <person name="Baker B.J."/>
            <person name="Banfield J.F."/>
        </authorList>
    </citation>
    <scope>NUCLEOTIDE SEQUENCE</scope>
    <source>
        <strain evidence="10">RIFCSPLOWO2_01_FULL_AR10_48_17</strain>
    </source>
</reference>
<feature type="transmembrane region" description="Helical" evidence="7">
    <location>
        <begin position="349"/>
        <end position="369"/>
    </location>
</feature>
<dbReference type="AlphaFoldDB" id="A0A8T4L2Z1"/>
<comment type="subcellular location">
    <subcellularLocation>
        <location evidence="1">Membrane</location>
        <topology evidence="1">Multi-pass membrane protein</topology>
    </subcellularLocation>
</comment>
<feature type="transmembrane region" description="Helical" evidence="7">
    <location>
        <begin position="180"/>
        <end position="202"/>
    </location>
</feature>
<dbReference type="GO" id="GO:1902600">
    <property type="term" value="P:proton transmembrane transport"/>
    <property type="evidence" value="ECO:0007669"/>
    <property type="project" value="InterPro"/>
</dbReference>
<dbReference type="InterPro" id="IPR036291">
    <property type="entry name" value="NAD(P)-bd_dom_sf"/>
</dbReference>
<name>A0A8T4L2Z1_9ARCH</name>
<reference evidence="10" key="1">
    <citation type="submission" date="2021-03" db="EMBL/GenBank/DDBJ databases">
        <authorList>
            <person name="Jaffe A."/>
        </authorList>
    </citation>
    <scope>NUCLEOTIDE SEQUENCE</scope>
    <source>
        <strain evidence="10">RIFCSPLOWO2_01_FULL_AR10_48_17</strain>
    </source>
</reference>
<dbReference type="PANTHER" id="PTHR42751">
    <property type="entry name" value="SODIUM/HYDROGEN EXCHANGER FAMILY/TRKA DOMAIN PROTEIN"/>
    <property type="match status" value="1"/>
</dbReference>
<feature type="transmembrane region" description="Helical" evidence="7">
    <location>
        <begin position="236"/>
        <end position="252"/>
    </location>
</feature>
<dbReference type="GO" id="GO:0015297">
    <property type="term" value="F:antiporter activity"/>
    <property type="evidence" value="ECO:0007669"/>
    <property type="project" value="InterPro"/>
</dbReference>
<feature type="domain" description="Cation/H+ exchanger transmembrane" evidence="8">
    <location>
        <begin position="19"/>
        <end position="367"/>
    </location>
</feature>
<comment type="similarity">
    <text evidence="2">Belongs to the monovalent cation:proton antiporter 2 (CPA2) transporter (TC 2.A.37) family.</text>
</comment>
<evidence type="ECO:0000256" key="3">
    <source>
        <dbReference type="ARBA" id="ARBA00022448"/>
    </source>
</evidence>
<dbReference type="EMBL" id="JAGVWC010000010">
    <property type="protein sequence ID" value="MBS3061653.1"/>
    <property type="molecule type" value="Genomic_DNA"/>
</dbReference>
<sequence length="563" mass="61730">MVQELTLLYDLGLVLVAGTLFGFIARELKQPLLAGYILAGLAIGPLALKLISDYSVISVLSELGIAFLLFAIGMEIDFSKLTRFKKPIILGGVAQVLITAGIVGIGLPLLGLTFLESVYLGLIVAFSSSVIAIKILTDSKQLNSLEGKMIIGYALVQDLLAVILLPLLANPSTIFSPAVFFQLLSGFALLVATGFVLAKWVFPRVTTEAAKSQEIFFLTTISSCFVFIFLSNHLSFPLAVGAFIGGLALGRIPFNLEAQNSVHYIRDLFGTVFFVALGLQMKALVFTPLFFVLLLVVFLLNPLIFIGISLFQGFGLQTGLTIGLTLFQASEFSFIIASQGLELGQLSQATFDAAVWVILLSMIATPYMIRLNRRLHDALVKHFKGLKPHMGFFERNVKEYQQVPHDELLFDHVIVAGAGVFGEQIVDAVAQTQKVLVIEQDPDIVQKMIRRKIPSIYSSRNNVTVLDKVGFEKAAILVVTIPDHRTALNMVMFARKRNSGLTIFARAHKLSEAIELYDAGADRVILPQVMASNYCLQEIRRVLAGEKPSFGLEQRFLGLSKQN</sequence>
<feature type="transmembrane region" description="Helical" evidence="7">
    <location>
        <begin position="88"/>
        <end position="112"/>
    </location>
</feature>
<feature type="transmembrane region" description="Helical" evidence="7">
    <location>
        <begin position="149"/>
        <end position="168"/>
    </location>
</feature>
<protein>
    <submittedName>
        <fullName evidence="10">Cation:proton antiporter</fullName>
    </submittedName>
</protein>
<gene>
    <name evidence="10" type="ORF">J4215_03655</name>
</gene>
<feature type="transmembrane region" description="Helical" evidence="7">
    <location>
        <begin position="318"/>
        <end position="337"/>
    </location>
</feature>
<keyword evidence="5 7" id="KW-1133">Transmembrane helix</keyword>
<comment type="caution">
    <text evidence="10">The sequence shown here is derived from an EMBL/GenBank/DDBJ whole genome shotgun (WGS) entry which is preliminary data.</text>
</comment>
<dbReference type="Gene3D" id="3.40.50.720">
    <property type="entry name" value="NAD(P)-binding Rossmann-like Domain"/>
    <property type="match status" value="1"/>
</dbReference>
<dbReference type="GO" id="GO:0006813">
    <property type="term" value="P:potassium ion transport"/>
    <property type="evidence" value="ECO:0007669"/>
    <property type="project" value="InterPro"/>
</dbReference>
<feature type="transmembrane region" description="Helical" evidence="7">
    <location>
        <begin position="32"/>
        <end position="51"/>
    </location>
</feature>
<dbReference type="Pfam" id="PF02254">
    <property type="entry name" value="TrkA_N"/>
    <property type="match status" value="1"/>
</dbReference>
<keyword evidence="4 7" id="KW-0812">Transmembrane</keyword>
<dbReference type="PANTHER" id="PTHR42751:SF6">
    <property type="entry name" value="CONSERVED INTEGRAL MEMBRANE TRANSPORT PROTEIN-RELATED"/>
    <property type="match status" value="1"/>
</dbReference>
<feature type="transmembrane region" description="Helical" evidence="7">
    <location>
        <begin position="118"/>
        <end position="137"/>
    </location>
</feature>
<dbReference type="InterPro" id="IPR006153">
    <property type="entry name" value="Cation/H_exchanger_TM"/>
</dbReference>
<evidence type="ECO:0000256" key="1">
    <source>
        <dbReference type="ARBA" id="ARBA00004141"/>
    </source>
</evidence>
<feature type="transmembrane region" description="Helical" evidence="7">
    <location>
        <begin position="289"/>
        <end position="311"/>
    </location>
</feature>
<evidence type="ECO:0000259" key="9">
    <source>
        <dbReference type="Pfam" id="PF02254"/>
    </source>
</evidence>
<dbReference type="Pfam" id="PF00999">
    <property type="entry name" value="Na_H_Exchanger"/>
    <property type="match status" value="1"/>
</dbReference>
<evidence type="ECO:0000313" key="11">
    <source>
        <dbReference type="Proteomes" id="UP000675968"/>
    </source>
</evidence>
<keyword evidence="6 7" id="KW-0472">Membrane</keyword>
<dbReference type="InterPro" id="IPR038770">
    <property type="entry name" value="Na+/solute_symporter_sf"/>
</dbReference>
<feature type="transmembrane region" description="Helical" evidence="7">
    <location>
        <begin position="6"/>
        <end position="25"/>
    </location>
</feature>
<dbReference type="GO" id="GO:0016020">
    <property type="term" value="C:membrane"/>
    <property type="evidence" value="ECO:0007669"/>
    <property type="project" value="UniProtKB-SubCell"/>
</dbReference>
<evidence type="ECO:0000256" key="7">
    <source>
        <dbReference type="SAM" id="Phobius"/>
    </source>
</evidence>
<evidence type="ECO:0000256" key="2">
    <source>
        <dbReference type="ARBA" id="ARBA00005551"/>
    </source>
</evidence>
<evidence type="ECO:0000259" key="8">
    <source>
        <dbReference type="Pfam" id="PF00999"/>
    </source>
</evidence>
<feature type="domain" description="RCK N-terminal" evidence="9">
    <location>
        <begin position="413"/>
        <end position="527"/>
    </location>
</feature>
<dbReference type="InterPro" id="IPR003148">
    <property type="entry name" value="RCK_N"/>
</dbReference>
<feature type="transmembrane region" description="Helical" evidence="7">
    <location>
        <begin position="57"/>
        <end position="76"/>
    </location>
</feature>
<dbReference type="Gene3D" id="1.20.1530.20">
    <property type="match status" value="1"/>
</dbReference>
<evidence type="ECO:0000256" key="6">
    <source>
        <dbReference type="ARBA" id="ARBA00023136"/>
    </source>
</evidence>